<dbReference type="STRING" id="3476.A0A2P5DXZ6"/>
<dbReference type="PROSITE" id="PS00674">
    <property type="entry name" value="AAA"/>
    <property type="match status" value="2"/>
</dbReference>
<dbReference type="Gene3D" id="3.40.50.300">
    <property type="entry name" value="P-loop containing nucleotide triphosphate hydrolases"/>
    <property type="match status" value="2"/>
</dbReference>
<dbReference type="InterPro" id="IPR027417">
    <property type="entry name" value="P-loop_NTPase"/>
</dbReference>
<dbReference type="Pfam" id="PF17862">
    <property type="entry name" value="AAA_lid_3"/>
    <property type="match status" value="2"/>
</dbReference>
<keyword evidence="4" id="KW-0547">Nucleotide-binding</keyword>
<dbReference type="PANTHER" id="PTHR48470">
    <property type="entry name" value="CELL DIVISION CONTROL PROTEIN 48 C ISOFORM 1"/>
    <property type="match status" value="1"/>
</dbReference>
<keyword evidence="9" id="KW-1185">Reference proteome</keyword>
<evidence type="ECO:0000256" key="6">
    <source>
        <dbReference type="SAM" id="MobiDB-lite"/>
    </source>
</evidence>
<dbReference type="SMART" id="SM00382">
    <property type="entry name" value="AAA"/>
    <property type="match status" value="2"/>
</dbReference>
<feature type="compositionally biased region" description="Polar residues" evidence="6">
    <location>
        <begin position="66"/>
        <end position="76"/>
    </location>
</feature>
<dbReference type="Gene3D" id="1.10.8.60">
    <property type="match status" value="2"/>
</dbReference>
<dbReference type="Pfam" id="PF00004">
    <property type="entry name" value="AAA"/>
    <property type="match status" value="2"/>
</dbReference>
<dbReference type="InterPro" id="IPR003960">
    <property type="entry name" value="ATPase_AAA_CS"/>
</dbReference>
<dbReference type="EMBL" id="JXTB01000010">
    <property type="protein sequence ID" value="PON78164.1"/>
    <property type="molecule type" value="Genomic_DNA"/>
</dbReference>
<organism evidence="8 9">
    <name type="scientific">Parasponia andersonii</name>
    <name type="common">Sponia andersonii</name>
    <dbReference type="NCBI Taxonomy" id="3476"/>
    <lineage>
        <taxon>Eukaryota</taxon>
        <taxon>Viridiplantae</taxon>
        <taxon>Streptophyta</taxon>
        <taxon>Embryophyta</taxon>
        <taxon>Tracheophyta</taxon>
        <taxon>Spermatophyta</taxon>
        <taxon>Magnoliopsida</taxon>
        <taxon>eudicotyledons</taxon>
        <taxon>Gunneridae</taxon>
        <taxon>Pentapetalae</taxon>
        <taxon>rosids</taxon>
        <taxon>fabids</taxon>
        <taxon>Rosales</taxon>
        <taxon>Cannabaceae</taxon>
        <taxon>Parasponia</taxon>
    </lineage>
</organism>
<dbReference type="InterPro" id="IPR041569">
    <property type="entry name" value="AAA_lid_3"/>
</dbReference>
<dbReference type="AlphaFoldDB" id="A0A2P5DXZ6"/>
<evidence type="ECO:0000313" key="9">
    <source>
        <dbReference type="Proteomes" id="UP000237105"/>
    </source>
</evidence>
<dbReference type="SUPFAM" id="SSF52540">
    <property type="entry name" value="P-loop containing nucleoside triphosphate hydrolases"/>
    <property type="match status" value="2"/>
</dbReference>
<keyword evidence="3" id="KW-0963">Cytoplasm</keyword>
<evidence type="ECO:0000256" key="4">
    <source>
        <dbReference type="ARBA" id="ARBA00022741"/>
    </source>
</evidence>
<comment type="similarity">
    <text evidence="2">Belongs to the AAA ATPase family.</text>
</comment>
<dbReference type="InterPro" id="IPR055278">
    <property type="entry name" value="CDC48c"/>
</dbReference>
<evidence type="ECO:0000256" key="5">
    <source>
        <dbReference type="ARBA" id="ARBA00022840"/>
    </source>
</evidence>
<dbReference type="OrthoDB" id="27435at2759"/>
<proteinExistence type="inferred from homology"/>
<dbReference type="GO" id="GO:0005524">
    <property type="term" value="F:ATP binding"/>
    <property type="evidence" value="ECO:0007669"/>
    <property type="project" value="UniProtKB-KW"/>
</dbReference>
<dbReference type="PANTHER" id="PTHR48470:SF1">
    <property type="entry name" value="CELL DIVISION CONTROL PROTEIN 48 C ISOFORM 1"/>
    <property type="match status" value="1"/>
</dbReference>
<gene>
    <name evidence="8" type="ORF">PanWU01x14_021460</name>
</gene>
<dbReference type="InterPro" id="IPR003593">
    <property type="entry name" value="AAA+_ATPase"/>
</dbReference>
<reference evidence="9" key="1">
    <citation type="submission" date="2016-06" db="EMBL/GenBank/DDBJ databases">
        <title>Parallel loss of symbiosis genes in relatives of nitrogen-fixing non-legume Parasponia.</title>
        <authorList>
            <person name="Van Velzen R."/>
            <person name="Holmer R."/>
            <person name="Bu F."/>
            <person name="Rutten L."/>
            <person name="Van Zeijl A."/>
            <person name="Liu W."/>
            <person name="Santuari L."/>
            <person name="Cao Q."/>
            <person name="Sharma T."/>
            <person name="Shen D."/>
            <person name="Roswanjaya Y."/>
            <person name="Wardhani T."/>
            <person name="Kalhor M.S."/>
            <person name="Jansen J."/>
            <person name="Van den Hoogen J."/>
            <person name="Gungor B."/>
            <person name="Hartog M."/>
            <person name="Hontelez J."/>
            <person name="Verver J."/>
            <person name="Yang W.-C."/>
            <person name="Schijlen E."/>
            <person name="Repin R."/>
            <person name="Schilthuizen M."/>
            <person name="Schranz E."/>
            <person name="Heidstra R."/>
            <person name="Miyata K."/>
            <person name="Fedorova E."/>
            <person name="Kohlen W."/>
            <person name="Bisseling T."/>
            <person name="Smit S."/>
            <person name="Geurts R."/>
        </authorList>
    </citation>
    <scope>NUCLEOTIDE SEQUENCE [LARGE SCALE GENOMIC DNA]</scope>
    <source>
        <strain evidence="9">cv. WU1-14</strain>
    </source>
</reference>
<comment type="subcellular location">
    <subcellularLocation>
        <location evidence="1">Cytoplasm</location>
    </subcellularLocation>
</comment>
<evidence type="ECO:0000256" key="2">
    <source>
        <dbReference type="ARBA" id="ARBA00006914"/>
    </source>
</evidence>
<dbReference type="GO" id="GO:0005737">
    <property type="term" value="C:cytoplasm"/>
    <property type="evidence" value="ECO:0007669"/>
    <property type="project" value="UniProtKB-SubCell"/>
</dbReference>
<sequence length="714" mass="79476">MRKRAAAGLRTRMQKVLRRRLESMKNLNSSTVDEIIQQLVSNYPEYKRHNRRSFIGMVEDSLYQLKSRQTQSPLEENNSSSDDDDNGAVSEPGEKGEPEPQFDLTKSMLHASYAGSNIKKKKRKEVEKNLELELDVSILKFGEEEGGARFKDLGGMKDLLEQLEMEVLVLLYHPQLPGHLGVDPVSGLLLHGPPGCGKTKLAHAIANETGVPFYKISATELVSGVSGESEENIRELFQNAYKTAPSIIFIDEIDAIASKRDTLQREMERRIVTQLMACMDANSYSFTSSNDDRRGYVLVIGATNRPNVLDPAIRRSGRLDYEIELSVPDENTRLQILSVLAKNKRLKGFVDLPKIARSTPGFVGADLKALVNKAGYLASTRIFNERKSKLSRDSVEEEQSKEWLKGSLTPEEMEKISITMADLKEAITKVQPSSRREGFSAIPDVKWEDVGGLDLLRKELDQHIVSRIKYPEKCERFGLNLEVGVLLYGPPGCGKTLIAKAVANEAGANFIYVKGPELLNKYVGESELAVRTLFSRARTCSPCIVFFDEVDALTTNRGKEEGSVIDRLVNQLLLELNGEDKRRGVFVIGATNRPEVMDKAILRPGRFGKLLYVPLPVARERCLILKALTRNRPLDASVDLDAIGRMEACNNFSGADLAALVDQAAQIALQDDLSESETIKTAHFEQAVINISPSVGPKQRQHYQILSETLKATT</sequence>
<dbReference type="FunFam" id="3.40.50.300:FF:000365">
    <property type="entry name" value="Ribosome biogenesis ATPase RIX7"/>
    <property type="match status" value="1"/>
</dbReference>
<dbReference type="GO" id="GO:0016887">
    <property type="term" value="F:ATP hydrolysis activity"/>
    <property type="evidence" value="ECO:0007669"/>
    <property type="project" value="InterPro"/>
</dbReference>
<evidence type="ECO:0000313" key="8">
    <source>
        <dbReference type="EMBL" id="PON78164.1"/>
    </source>
</evidence>
<dbReference type="FunFam" id="3.40.50.300:FF:000567">
    <property type="entry name" value="ATPase, AAA family protein"/>
    <property type="match status" value="1"/>
</dbReference>
<evidence type="ECO:0000256" key="3">
    <source>
        <dbReference type="ARBA" id="ARBA00022490"/>
    </source>
</evidence>
<dbReference type="Proteomes" id="UP000237105">
    <property type="component" value="Unassembled WGS sequence"/>
</dbReference>
<evidence type="ECO:0000259" key="7">
    <source>
        <dbReference type="SMART" id="SM00382"/>
    </source>
</evidence>
<evidence type="ECO:0000256" key="1">
    <source>
        <dbReference type="ARBA" id="ARBA00004496"/>
    </source>
</evidence>
<feature type="domain" description="AAA+ ATPase" evidence="7">
    <location>
        <begin position="481"/>
        <end position="617"/>
    </location>
</feature>
<accession>A0A2P5DXZ6</accession>
<keyword evidence="5" id="KW-0067">ATP-binding</keyword>
<name>A0A2P5DXZ6_PARAD</name>
<protein>
    <submittedName>
        <fullName evidence="8">Spastin</fullName>
    </submittedName>
</protein>
<feature type="region of interest" description="Disordered" evidence="6">
    <location>
        <begin position="66"/>
        <end position="104"/>
    </location>
</feature>
<dbReference type="InterPro" id="IPR003959">
    <property type="entry name" value="ATPase_AAA_core"/>
</dbReference>
<comment type="caution">
    <text evidence="8">The sequence shown here is derived from an EMBL/GenBank/DDBJ whole genome shotgun (WGS) entry which is preliminary data.</text>
</comment>
<feature type="domain" description="AAA+ ATPase" evidence="7">
    <location>
        <begin position="184"/>
        <end position="329"/>
    </location>
</feature>